<dbReference type="SUPFAM" id="SSF52540">
    <property type="entry name" value="P-loop containing nucleoside triphosphate hydrolases"/>
    <property type="match status" value="1"/>
</dbReference>
<sequence length="629" mass="66797">MKLRNRVEPTPSDIDIAQAADLRPISLIAEDLGLQETEFDAHGRYKAKIHLSVAERLKSQPGGHYVVVGGITPTPLGEGKSTTTVGLCQALGAYMNKPVLTVIRQPSQGPTFGIKGGAAGGGYSQVVPMEELNLHLTGDIHAVTASNNLLAAAIDARMFHEASQSDAALLKRLCPVDKDGQRTVAPVQQRRLDRLGISTPLDDLSPEDLKRFVRLDMDPDNITWRRVMDVNDRFLRGIVTGAAPTERGMKRDTAFDITVASEVMAVLALASSLGDLRERLGRMAVATSRSGDLVTADDLGVGGALTVLMKDALQPTLMQTLEHTPVLVHAGPFANIAHGNSSIIADQIGLKLVGPEGFVITEAGFGSDIGLEKFMNIKCRTSGLKPSCAVIVATVRALKMHGGGPAVVAGQALAPAYKGEDLELLRKGTCNLAKHVQNTCKFGVPVVVAINAFASDTDAELELVAQAAKEAGALQGVVCRHHAQGGEGAVQLAEAVQQACQSHSDFRFLYPLDLPLKEKIETIAREIYGASGIELQPRAEAQLEAFTRLGFGNLPICMAKTQYSFSADPAAKGAPSGFTLPIRDAQLSAGAGFVYPLVGEMMMMPGLPTRPCFYDIDVDTETGKVIGLS</sequence>
<dbReference type="Gene3D" id="3.10.410.10">
    <property type="entry name" value="Formyltetrahydrofolate synthetase, domain 3"/>
    <property type="match status" value="1"/>
</dbReference>
<dbReference type="PROSITE" id="PS00722">
    <property type="entry name" value="FTHFS_2"/>
    <property type="match status" value="1"/>
</dbReference>
<evidence type="ECO:0000256" key="3">
    <source>
        <dbReference type="ARBA" id="ARBA00012295"/>
    </source>
</evidence>
<evidence type="ECO:0000256" key="8">
    <source>
        <dbReference type="ARBA" id="ARBA00079657"/>
    </source>
</evidence>
<evidence type="ECO:0000313" key="10">
    <source>
        <dbReference type="Proteomes" id="UP001465755"/>
    </source>
</evidence>
<dbReference type="CDD" id="cd00477">
    <property type="entry name" value="FTHFS"/>
    <property type="match status" value="1"/>
</dbReference>
<gene>
    <name evidence="9" type="ORF">WJX73_000128</name>
</gene>
<dbReference type="InterPro" id="IPR020628">
    <property type="entry name" value="Formate_THF_ligase_CS"/>
</dbReference>
<evidence type="ECO:0000313" key="9">
    <source>
        <dbReference type="EMBL" id="KAK9798919.1"/>
    </source>
</evidence>
<dbReference type="PROSITE" id="PS00721">
    <property type="entry name" value="FTHFS_1"/>
    <property type="match status" value="1"/>
</dbReference>
<keyword evidence="7" id="KW-0067">ATP-binding</keyword>
<keyword evidence="10" id="KW-1185">Reference proteome</keyword>
<dbReference type="FunFam" id="3.10.410.10:FF:000001">
    <property type="entry name" value="Putative formate--tetrahydrofolate ligase"/>
    <property type="match status" value="1"/>
</dbReference>
<dbReference type="FunFam" id="3.40.50.300:FF:001123">
    <property type="entry name" value="C-1-tetrahydrofolate synthase, cytoplasmic isoform X2"/>
    <property type="match status" value="1"/>
</dbReference>
<dbReference type="Proteomes" id="UP001465755">
    <property type="component" value="Unassembled WGS sequence"/>
</dbReference>
<keyword evidence="5" id="KW-0436">Ligase</keyword>
<reference evidence="9 10" key="1">
    <citation type="journal article" date="2024" name="Nat. Commun.">
        <title>Phylogenomics reveals the evolutionary origins of lichenization in chlorophyte algae.</title>
        <authorList>
            <person name="Puginier C."/>
            <person name="Libourel C."/>
            <person name="Otte J."/>
            <person name="Skaloud P."/>
            <person name="Haon M."/>
            <person name="Grisel S."/>
            <person name="Petersen M."/>
            <person name="Berrin J.G."/>
            <person name="Delaux P.M."/>
            <person name="Dal Grande F."/>
            <person name="Keller J."/>
        </authorList>
    </citation>
    <scope>NUCLEOTIDE SEQUENCE [LARGE SCALE GENOMIC DNA]</scope>
    <source>
        <strain evidence="9 10">SAG 2036</strain>
    </source>
</reference>
<comment type="pathway">
    <text evidence="1">One-carbon metabolism; tetrahydrofolate interconversion.</text>
</comment>
<dbReference type="EC" id="6.3.4.3" evidence="3"/>
<organism evidence="9 10">
    <name type="scientific">Symbiochloris irregularis</name>
    <dbReference type="NCBI Taxonomy" id="706552"/>
    <lineage>
        <taxon>Eukaryota</taxon>
        <taxon>Viridiplantae</taxon>
        <taxon>Chlorophyta</taxon>
        <taxon>core chlorophytes</taxon>
        <taxon>Trebouxiophyceae</taxon>
        <taxon>Trebouxiales</taxon>
        <taxon>Trebouxiaceae</taxon>
        <taxon>Symbiochloris</taxon>
    </lineage>
</organism>
<evidence type="ECO:0000256" key="4">
    <source>
        <dbReference type="ARBA" id="ARBA00022563"/>
    </source>
</evidence>
<comment type="subunit">
    <text evidence="2">Homodimer.</text>
</comment>
<comment type="caution">
    <text evidence="9">The sequence shown here is derived from an EMBL/GenBank/DDBJ whole genome shotgun (WGS) entry which is preliminary data.</text>
</comment>
<dbReference type="InterPro" id="IPR027417">
    <property type="entry name" value="P-loop_NTPase"/>
</dbReference>
<dbReference type="GO" id="GO:0006730">
    <property type="term" value="P:one-carbon metabolic process"/>
    <property type="evidence" value="ECO:0007669"/>
    <property type="project" value="UniProtKB-KW"/>
</dbReference>
<keyword evidence="6" id="KW-0547">Nucleotide-binding</keyword>
<dbReference type="GO" id="GO:0004329">
    <property type="term" value="F:formate-tetrahydrofolate ligase activity"/>
    <property type="evidence" value="ECO:0007669"/>
    <property type="project" value="UniProtKB-EC"/>
</dbReference>
<dbReference type="Pfam" id="PF01268">
    <property type="entry name" value="FTHFS"/>
    <property type="match status" value="1"/>
</dbReference>
<dbReference type="AlphaFoldDB" id="A0AAW1NXP1"/>
<proteinExistence type="inferred from homology"/>
<dbReference type="InterPro" id="IPR000559">
    <property type="entry name" value="Formate_THF_ligase"/>
</dbReference>
<evidence type="ECO:0000256" key="1">
    <source>
        <dbReference type="ARBA" id="ARBA00004777"/>
    </source>
</evidence>
<evidence type="ECO:0000256" key="5">
    <source>
        <dbReference type="ARBA" id="ARBA00022598"/>
    </source>
</evidence>
<accession>A0AAW1NXP1</accession>
<dbReference type="GO" id="GO:0005524">
    <property type="term" value="F:ATP binding"/>
    <property type="evidence" value="ECO:0007669"/>
    <property type="project" value="UniProtKB-KW"/>
</dbReference>
<dbReference type="FunFam" id="3.40.50.300:FF:000245">
    <property type="entry name" value="C-1-tetrahydrofolate synthase, cytoplasmic"/>
    <property type="match status" value="1"/>
</dbReference>
<protein>
    <recommendedName>
        <fullName evidence="3">formate--tetrahydrofolate ligase</fullName>
        <ecNumber evidence="3">6.3.4.3</ecNumber>
    </recommendedName>
    <alternativeName>
        <fullName evidence="8">Formyltetrahydrofolate synthetase</fullName>
    </alternativeName>
</protein>
<evidence type="ECO:0000256" key="7">
    <source>
        <dbReference type="ARBA" id="ARBA00022840"/>
    </source>
</evidence>
<keyword evidence="4" id="KW-0554">One-carbon metabolism</keyword>
<dbReference type="EMBL" id="JALJOQ010000094">
    <property type="protein sequence ID" value="KAK9798919.1"/>
    <property type="molecule type" value="Genomic_DNA"/>
</dbReference>
<dbReference type="HAMAP" id="MF_01543">
    <property type="entry name" value="FTHFS"/>
    <property type="match status" value="1"/>
</dbReference>
<evidence type="ECO:0000256" key="6">
    <source>
        <dbReference type="ARBA" id="ARBA00022741"/>
    </source>
</evidence>
<evidence type="ECO:0000256" key="2">
    <source>
        <dbReference type="ARBA" id="ARBA00011738"/>
    </source>
</evidence>
<name>A0AAW1NXP1_9CHLO</name>
<dbReference type="Gene3D" id="3.40.50.300">
    <property type="entry name" value="P-loop containing nucleotide triphosphate hydrolases"/>
    <property type="match status" value="2"/>
</dbReference>